<organism evidence="2 3">
    <name type="scientific">Paenibacillus endophyticus</name>
    <dbReference type="NCBI Taxonomy" id="1294268"/>
    <lineage>
        <taxon>Bacteria</taxon>
        <taxon>Bacillati</taxon>
        <taxon>Bacillota</taxon>
        <taxon>Bacilli</taxon>
        <taxon>Bacillales</taxon>
        <taxon>Paenibacillaceae</taxon>
        <taxon>Paenibacillus</taxon>
    </lineage>
</organism>
<reference evidence="2 3" key="1">
    <citation type="submission" date="2020-08" db="EMBL/GenBank/DDBJ databases">
        <title>Genomic Encyclopedia of Type Strains, Phase III (KMG-III): the genomes of soil and plant-associated and newly described type strains.</title>
        <authorList>
            <person name="Whitman W."/>
        </authorList>
    </citation>
    <scope>NUCLEOTIDE SEQUENCE [LARGE SCALE GENOMIC DNA]</scope>
    <source>
        <strain evidence="2 3">CECT 8234</strain>
    </source>
</reference>
<dbReference type="Proteomes" id="UP000518605">
    <property type="component" value="Unassembled WGS sequence"/>
</dbReference>
<keyword evidence="3" id="KW-1185">Reference proteome</keyword>
<evidence type="ECO:0000313" key="2">
    <source>
        <dbReference type="EMBL" id="MBB3155487.1"/>
    </source>
</evidence>
<keyword evidence="1" id="KW-0732">Signal</keyword>
<evidence type="ECO:0000256" key="1">
    <source>
        <dbReference type="SAM" id="SignalP"/>
    </source>
</evidence>
<dbReference type="AlphaFoldDB" id="A0A7W5GDV3"/>
<dbReference type="EMBL" id="JACHXW010000025">
    <property type="protein sequence ID" value="MBB3155487.1"/>
    <property type="molecule type" value="Genomic_DNA"/>
</dbReference>
<dbReference type="RefSeq" id="WP_183570217.1">
    <property type="nucleotide sequence ID" value="NZ_CBCSLB010000024.1"/>
</dbReference>
<feature type="signal peptide" evidence="1">
    <location>
        <begin position="1"/>
        <end position="23"/>
    </location>
</feature>
<proteinExistence type="predicted"/>
<accession>A0A7W5GDV3</accession>
<gene>
    <name evidence="2" type="ORF">FHS16_005595</name>
</gene>
<evidence type="ECO:0000313" key="3">
    <source>
        <dbReference type="Proteomes" id="UP000518605"/>
    </source>
</evidence>
<protein>
    <submittedName>
        <fullName evidence="2">Uncharacterized protein</fullName>
    </submittedName>
</protein>
<sequence length="125" mass="13731">MKRIFTLVFAIVFLLGMVSQAHAQGGVNLFNPYPSSTSAPVPDYIGFTLAAGSYQYQVRVTQTNAGNITYNSGKLYVSSNKYEMRHTLPYSLKSTLSQGTFYILVECFNLSGTKIGSDSTTVTFQ</sequence>
<name>A0A7W5GDV3_9BACL</name>
<feature type="chain" id="PRO_5030796352" evidence="1">
    <location>
        <begin position="24"/>
        <end position="125"/>
    </location>
</feature>
<comment type="caution">
    <text evidence="2">The sequence shown here is derived from an EMBL/GenBank/DDBJ whole genome shotgun (WGS) entry which is preliminary data.</text>
</comment>